<evidence type="ECO:0000313" key="2">
    <source>
        <dbReference type="Proteomes" id="UP000198379"/>
    </source>
</evidence>
<dbReference type="EMBL" id="FZNY01000001">
    <property type="protein sequence ID" value="SNR49867.1"/>
    <property type="molecule type" value="Genomic_DNA"/>
</dbReference>
<proteinExistence type="predicted"/>
<organism evidence="1 2">
    <name type="scientific">Dokdonia pacifica</name>
    <dbReference type="NCBI Taxonomy" id="1627892"/>
    <lineage>
        <taxon>Bacteria</taxon>
        <taxon>Pseudomonadati</taxon>
        <taxon>Bacteroidota</taxon>
        <taxon>Flavobacteriia</taxon>
        <taxon>Flavobacteriales</taxon>
        <taxon>Flavobacteriaceae</taxon>
        <taxon>Dokdonia</taxon>
    </lineage>
</organism>
<accession>A0A238WTJ2</accession>
<protein>
    <submittedName>
        <fullName evidence="1">Uncharacterized protein</fullName>
    </submittedName>
</protein>
<reference evidence="1 2" key="1">
    <citation type="submission" date="2017-06" db="EMBL/GenBank/DDBJ databases">
        <authorList>
            <person name="Kim H.J."/>
            <person name="Triplett B.A."/>
        </authorList>
    </citation>
    <scope>NUCLEOTIDE SEQUENCE [LARGE SCALE GENOMIC DNA]</scope>
    <source>
        <strain evidence="1 2">DSM 25597</strain>
    </source>
</reference>
<sequence length="58" mass="7227">MHIFLWKNRKNHRFNRKKIYLNKKVQVKSIQLEILKKVYPIFKKKDKSKIKDVLRGLF</sequence>
<keyword evidence="2" id="KW-1185">Reference proteome</keyword>
<name>A0A238WTJ2_9FLAO</name>
<gene>
    <name evidence="1" type="ORF">SAMN06265376_1011475</name>
</gene>
<dbReference type="AlphaFoldDB" id="A0A238WTJ2"/>
<evidence type="ECO:0000313" key="1">
    <source>
        <dbReference type="EMBL" id="SNR49867.1"/>
    </source>
</evidence>
<dbReference type="Proteomes" id="UP000198379">
    <property type="component" value="Unassembled WGS sequence"/>
</dbReference>